<protein>
    <recommendedName>
        <fullName evidence="6">Lipopolysaccharide assembly protein A domain-containing protein</fullName>
    </recommendedName>
</protein>
<feature type="transmembrane region" description="Helical" evidence="5">
    <location>
        <begin position="39"/>
        <end position="62"/>
    </location>
</feature>
<keyword evidence="2 5" id="KW-0812">Transmembrane</keyword>
<evidence type="ECO:0000259" key="6">
    <source>
        <dbReference type="Pfam" id="PF06305"/>
    </source>
</evidence>
<comment type="caution">
    <text evidence="7">The sequence shown here is derived from an EMBL/GenBank/DDBJ whole genome shotgun (WGS) entry which is preliminary data.</text>
</comment>
<dbReference type="GO" id="GO:0005886">
    <property type="term" value="C:plasma membrane"/>
    <property type="evidence" value="ECO:0007669"/>
    <property type="project" value="InterPro"/>
</dbReference>
<feature type="domain" description="Lipopolysaccharide assembly protein A" evidence="6">
    <location>
        <begin position="22"/>
        <end position="62"/>
    </location>
</feature>
<dbReference type="AlphaFoldDB" id="A0A0P9F6M7"/>
<dbReference type="InterPro" id="IPR010445">
    <property type="entry name" value="LapA_dom"/>
</dbReference>
<evidence type="ECO:0000256" key="3">
    <source>
        <dbReference type="ARBA" id="ARBA00022989"/>
    </source>
</evidence>
<dbReference type="EMBL" id="LJCR01000635">
    <property type="protein sequence ID" value="KPV52174.1"/>
    <property type="molecule type" value="Genomic_DNA"/>
</dbReference>
<proteinExistence type="predicted"/>
<reference evidence="7 8" key="1">
    <citation type="submission" date="2015-09" db="EMBL/GenBank/DDBJ databases">
        <title>Draft genome sequence of Kouleothrix aurantiaca JCM 19913.</title>
        <authorList>
            <person name="Hemp J."/>
        </authorList>
    </citation>
    <scope>NUCLEOTIDE SEQUENCE [LARGE SCALE GENOMIC DNA]</scope>
    <source>
        <strain evidence="7 8">COM-B</strain>
    </source>
</reference>
<dbReference type="Proteomes" id="UP000050509">
    <property type="component" value="Unassembled WGS sequence"/>
</dbReference>
<organism evidence="7 8">
    <name type="scientific">Kouleothrix aurantiaca</name>
    <dbReference type="NCBI Taxonomy" id="186479"/>
    <lineage>
        <taxon>Bacteria</taxon>
        <taxon>Bacillati</taxon>
        <taxon>Chloroflexota</taxon>
        <taxon>Chloroflexia</taxon>
        <taxon>Chloroflexales</taxon>
        <taxon>Roseiflexineae</taxon>
        <taxon>Roseiflexaceae</taxon>
        <taxon>Kouleothrix</taxon>
    </lineage>
</organism>
<evidence type="ECO:0000256" key="5">
    <source>
        <dbReference type="SAM" id="Phobius"/>
    </source>
</evidence>
<evidence type="ECO:0000256" key="1">
    <source>
        <dbReference type="ARBA" id="ARBA00022475"/>
    </source>
</evidence>
<evidence type="ECO:0000256" key="2">
    <source>
        <dbReference type="ARBA" id="ARBA00022692"/>
    </source>
</evidence>
<gene>
    <name evidence="7" type="ORF">SE17_17035</name>
</gene>
<sequence length="63" mass="7083">MRYLVLIPLLIIAVLLVLFGVQNTQLVNLRFLNYSLENLSVSLVIIIAAMFGAVLVALLNLWR</sequence>
<evidence type="ECO:0000313" key="8">
    <source>
        <dbReference type="Proteomes" id="UP000050509"/>
    </source>
</evidence>
<name>A0A0P9F6M7_9CHLR</name>
<feature type="non-terminal residue" evidence="7">
    <location>
        <position position="63"/>
    </location>
</feature>
<keyword evidence="4 5" id="KW-0472">Membrane</keyword>
<evidence type="ECO:0000313" key="7">
    <source>
        <dbReference type="EMBL" id="KPV52174.1"/>
    </source>
</evidence>
<evidence type="ECO:0000256" key="4">
    <source>
        <dbReference type="ARBA" id="ARBA00023136"/>
    </source>
</evidence>
<accession>A0A0P9F6M7</accession>
<keyword evidence="8" id="KW-1185">Reference proteome</keyword>
<dbReference type="Pfam" id="PF06305">
    <property type="entry name" value="LapA_dom"/>
    <property type="match status" value="1"/>
</dbReference>
<keyword evidence="1" id="KW-1003">Cell membrane</keyword>
<keyword evidence="3 5" id="KW-1133">Transmembrane helix</keyword>